<sequence length="162" mass="18639">MHYSKEFTNGSSCLGLNLNMDNSMGTPSFEFPSVWVDVENYQSQLIKGDGQQIWISPDDCPENKLHNLKESKQMEEFYPLDRITLSAPSVPEEELCVEPEMVETIAIEREMDEILMKLAESFSLLNGEENLWFLVGDDVYEGLEGEFEKLKRDILEFNPFGQ</sequence>
<organism evidence="1 2">
    <name type="scientific">Pyrrhoderma noxium</name>
    <dbReference type="NCBI Taxonomy" id="2282107"/>
    <lineage>
        <taxon>Eukaryota</taxon>
        <taxon>Fungi</taxon>
        <taxon>Dikarya</taxon>
        <taxon>Basidiomycota</taxon>
        <taxon>Agaricomycotina</taxon>
        <taxon>Agaricomycetes</taxon>
        <taxon>Hymenochaetales</taxon>
        <taxon>Hymenochaetaceae</taxon>
        <taxon>Pyrrhoderma</taxon>
    </lineage>
</organism>
<proteinExistence type="predicted"/>
<dbReference type="AlphaFoldDB" id="A0A286UU40"/>
<evidence type="ECO:0000313" key="1">
    <source>
        <dbReference type="EMBL" id="PAV23101.1"/>
    </source>
</evidence>
<evidence type="ECO:0000313" key="2">
    <source>
        <dbReference type="Proteomes" id="UP000217199"/>
    </source>
</evidence>
<comment type="caution">
    <text evidence="1">The sequence shown here is derived from an EMBL/GenBank/DDBJ whole genome shotgun (WGS) entry which is preliminary data.</text>
</comment>
<dbReference type="InParanoid" id="A0A286UU40"/>
<reference evidence="1 2" key="1">
    <citation type="journal article" date="2017" name="Mol. Ecol.">
        <title>Comparative and population genomic landscape of Phellinus noxius: A hypervariable fungus causing root rot in trees.</title>
        <authorList>
            <person name="Chung C.L."/>
            <person name="Lee T.J."/>
            <person name="Akiba M."/>
            <person name="Lee H.H."/>
            <person name="Kuo T.H."/>
            <person name="Liu D."/>
            <person name="Ke H.M."/>
            <person name="Yokoi T."/>
            <person name="Roa M.B."/>
            <person name="Lu M.J."/>
            <person name="Chang Y.Y."/>
            <person name="Ann P.J."/>
            <person name="Tsai J.N."/>
            <person name="Chen C.Y."/>
            <person name="Tzean S.S."/>
            <person name="Ota Y."/>
            <person name="Hattori T."/>
            <person name="Sahashi N."/>
            <person name="Liou R.F."/>
            <person name="Kikuchi T."/>
            <person name="Tsai I.J."/>
        </authorList>
    </citation>
    <scope>NUCLEOTIDE SEQUENCE [LARGE SCALE GENOMIC DNA]</scope>
    <source>
        <strain evidence="1 2">FFPRI411160</strain>
    </source>
</reference>
<dbReference type="Proteomes" id="UP000217199">
    <property type="component" value="Unassembled WGS sequence"/>
</dbReference>
<name>A0A286UU40_9AGAM</name>
<dbReference type="EMBL" id="NBII01000001">
    <property type="protein sequence ID" value="PAV23101.1"/>
    <property type="molecule type" value="Genomic_DNA"/>
</dbReference>
<protein>
    <submittedName>
        <fullName evidence="1">Uncharacterized protein</fullName>
    </submittedName>
</protein>
<accession>A0A286UU40</accession>
<keyword evidence="2" id="KW-1185">Reference proteome</keyword>
<gene>
    <name evidence="1" type="ORF">PNOK_0016800</name>
</gene>